<dbReference type="PIRSF" id="PIRSF005902">
    <property type="entry name" value="DNase_TatD"/>
    <property type="match status" value="1"/>
</dbReference>
<comment type="similarity">
    <text evidence="1">Belongs to the metallo-dependent hydrolases superfamily. TatD-type hydrolase family.</text>
</comment>
<comment type="caution">
    <text evidence="4">The sequence shown here is derived from an EMBL/GenBank/DDBJ whole genome shotgun (WGS) entry which is preliminary data.</text>
</comment>
<reference evidence="5" key="1">
    <citation type="journal article" date="2019" name="Int. J. Syst. Evol. Microbiol.">
        <title>The Global Catalogue of Microorganisms (GCM) 10K type strain sequencing project: providing services to taxonomists for standard genome sequencing and annotation.</title>
        <authorList>
            <consortium name="The Broad Institute Genomics Platform"/>
            <consortium name="The Broad Institute Genome Sequencing Center for Infectious Disease"/>
            <person name="Wu L."/>
            <person name="Ma J."/>
        </authorList>
    </citation>
    <scope>NUCLEOTIDE SEQUENCE [LARGE SCALE GENOMIC DNA]</scope>
    <source>
        <strain evidence="5">CGMCC 1.12376</strain>
    </source>
</reference>
<evidence type="ECO:0000256" key="1">
    <source>
        <dbReference type="ARBA" id="ARBA00009275"/>
    </source>
</evidence>
<dbReference type="PANTHER" id="PTHR46317">
    <property type="entry name" value="HYDROLASE OF PHP SUPERFAMILY-RELATED PROTEIN"/>
    <property type="match status" value="1"/>
</dbReference>
<dbReference type="InterPro" id="IPR018228">
    <property type="entry name" value="DNase_TatD-rel_CS"/>
</dbReference>
<evidence type="ECO:0000256" key="3">
    <source>
        <dbReference type="ARBA" id="ARBA00022801"/>
    </source>
</evidence>
<organism evidence="4 5">
    <name type="scientific">Oceanobacillus luteolus</name>
    <dbReference type="NCBI Taxonomy" id="1274358"/>
    <lineage>
        <taxon>Bacteria</taxon>
        <taxon>Bacillati</taxon>
        <taxon>Bacillota</taxon>
        <taxon>Bacilli</taxon>
        <taxon>Bacillales</taxon>
        <taxon>Bacillaceae</taxon>
        <taxon>Oceanobacillus</taxon>
    </lineage>
</organism>
<dbReference type="Pfam" id="PF01026">
    <property type="entry name" value="TatD_DNase"/>
    <property type="match status" value="1"/>
</dbReference>
<evidence type="ECO:0000256" key="2">
    <source>
        <dbReference type="ARBA" id="ARBA00022723"/>
    </source>
</evidence>
<dbReference type="CDD" id="cd01310">
    <property type="entry name" value="TatD_DNAse"/>
    <property type="match status" value="1"/>
</dbReference>
<evidence type="ECO:0000313" key="4">
    <source>
        <dbReference type="EMBL" id="MFD1609283.1"/>
    </source>
</evidence>
<gene>
    <name evidence="4" type="ORF">ACFSBH_16830</name>
</gene>
<keyword evidence="5" id="KW-1185">Reference proteome</keyword>
<dbReference type="InterPro" id="IPR032466">
    <property type="entry name" value="Metal_Hydrolase"/>
</dbReference>
<dbReference type="GO" id="GO:0016787">
    <property type="term" value="F:hydrolase activity"/>
    <property type="evidence" value="ECO:0007669"/>
    <property type="project" value="UniProtKB-KW"/>
</dbReference>
<keyword evidence="3 4" id="KW-0378">Hydrolase</keyword>
<dbReference type="EMBL" id="JBHUDE010000152">
    <property type="protein sequence ID" value="MFD1609283.1"/>
    <property type="molecule type" value="Genomic_DNA"/>
</dbReference>
<name>A0ABW4HUL9_9BACI</name>
<accession>A0ABW4HUL9</accession>
<dbReference type="PROSITE" id="PS01137">
    <property type="entry name" value="TATD_1"/>
    <property type="match status" value="1"/>
</dbReference>
<dbReference type="RefSeq" id="WP_251514685.1">
    <property type="nucleotide sequence ID" value="NZ_JAMBON010000019.1"/>
</dbReference>
<dbReference type="InterPro" id="IPR001130">
    <property type="entry name" value="TatD-like"/>
</dbReference>
<dbReference type="Gene3D" id="3.20.20.140">
    <property type="entry name" value="Metal-dependent hydrolases"/>
    <property type="match status" value="1"/>
</dbReference>
<proteinExistence type="inferred from homology"/>
<sequence length="259" mass="30203">MQKIIDAHIHLDLYSEFEQKEILTTLEQNDIAGLITVSNHLESAKKNLELAKEYENVFPAFGFHPEQVLPKENEMVKLINFIKQHENEMVAIGEVGLPYYLRKEEKDIELEAYLELLEQFILLAKEVDKPIILHAIYEDAPLACSLLEKHSVTNAHFHWFKGDQKTLERMKANGYYISFTPDITYKKEIQNIAENFPLSKVMVETDGPWQFKGPFHNQMTNPNMIHESMRVIASIKQVNLQEAYGQIYQNTKDFYKIRG</sequence>
<evidence type="ECO:0000313" key="5">
    <source>
        <dbReference type="Proteomes" id="UP001597221"/>
    </source>
</evidence>
<dbReference type="PANTHER" id="PTHR46317:SF1">
    <property type="entry name" value="HYDROLASE, TATD FAMILY"/>
    <property type="match status" value="1"/>
</dbReference>
<protein>
    <submittedName>
        <fullName evidence="4">TatD family hydrolase</fullName>
    </submittedName>
</protein>
<keyword evidence="2" id="KW-0479">Metal-binding</keyword>
<dbReference type="Proteomes" id="UP001597221">
    <property type="component" value="Unassembled WGS sequence"/>
</dbReference>
<dbReference type="SUPFAM" id="SSF51556">
    <property type="entry name" value="Metallo-dependent hydrolases"/>
    <property type="match status" value="1"/>
</dbReference>